<dbReference type="RefSeq" id="WP_249504435.1">
    <property type="nucleotide sequence ID" value="NZ_CP097253.1"/>
</dbReference>
<evidence type="ECO:0000313" key="1">
    <source>
        <dbReference type="EMBL" id="UUR08662.1"/>
    </source>
</evidence>
<protein>
    <recommendedName>
        <fullName evidence="3">Glycosyl transferase</fullName>
    </recommendedName>
</protein>
<reference evidence="1 2" key="1">
    <citation type="submission" date="2022-05" db="EMBL/GenBank/DDBJ databases">
        <title>S8-45 Sphingomonas ultraviolaceadurans.</title>
        <authorList>
            <person name="Liu Y."/>
        </authorList>
    </citation>
    <scope>NUCLEOTIDE SEQUENCE [LARGE SCALE GENOMIC DNA]</scope>
    <source>
        <strain evidence="1 2">S8-45</strain>
    </source>
</reference>
<sequence>MNEPCRIAFLYVGGVHHVAHTLPVAAALSHRENMKVSAFCADATVEAEVRSLLGDFPMAKVDVRRLRRPGLLDCIGRPSLAKLPMLWRSRRDLRDFDALVSAECTSIALKHMGVTRPLYICQPHGAGDRAISYEPRFRRFDRVLVAGSKSARRMVENGVSADRVRQVGYPKAEYLADKARSRPRPFENDRPIVLYNPHFRAELSSLTQAPEIVRAIARKSDVNLIVAPHIRAFENASAENLQRWQSLAVPGQVLVDTGSPRMIDMSHVAAADLYLGDVSSQVYELLLLNPRPCLFVNAHGVQWQGDPDYAFWKLGEVIAPDGVVPAIEVALNQADRFVEAQRTAVAETFGTLEGSAERAATAILDSLGELR</sequence>
<dbReference type="Proteomes" id="UP000831921">
    <property type="component" value="Chromosome"/>
</dbReference>
<keyword evidence="2" id="KW-1185">Reference proteome</keyword>
<organism evidence="1 2">
    <name type="scientific">Sphingomonas glaciei</name>
    <dbReference type="NCBI Taxonomy" id="2938948"/>
    <lineage>
        <taxon>Bacteria</taxon>
        <taxon>Pseudomonadati</taxon>
        <taxon>Pseudomonadota</taxon>
        <taxon>Alphaproteobacteria</taxon>
        <taxon>Sphingomonadales</taxon>
        <taxon>Sphingomonadaceae</taxon>
        <taxon>Sphingomonas</taxon>
    </lineage>
</organism>
<dbReference type="InterPro" id="IPR043148">
    <property type="entry name" value="TagF_C"/>
</dbReference>
<evidence type="ECO:0008006" key="3">
    <source>
        <dbReference type="Google" id="ProtNLM"/>
    </source>
</evidence>
<gene>
    <name evidence="1" type="ORF">M1K48_03215</name>
</gene>
<evidence type="ECO:0000313" key="2">
    <source>
        <dbReference type="Proteomes" id="UP000831921"/>
    </source>
</evidence>
<dbReference type="SUPFAM" id="SSF53756">
    <property type="entry name" value="UDP-Glycosyltransferase/glycogen phosphorylase"/>
    <property type="match status" value="1"/>
</dbReference>
<dbReference type="EMBL" id="CP097253">
    <property type="protein sequence ID" value="UUR08662.1"/>
    <property type="molecule type" value="Genomic_DNA"/>
</dbReference>
<proteinExistence type="predicted"/>
<name>A0ABY5MX20_9SPHN</name>
<accession>A0ABY5MX20</accession>
<dbReference type="Gene3D" id="3.40.50.12580">
    <property type="match status" value="1"/>
</dbReference>